<dbReference type="EMBL" id="VFOR01000001">
    <property type="protein sequence ID" value="TQL62905.1"/>
    <property type="molecule type" value="Genomic_DNA"/>
</dbReference>
<evidence type="ECO:0000256" key="1">
    <source>
        <dbReference type="SAM" id="Phobius"/>
    </source>
</evidence>
<keyword evidence="1" id="KW-0812">Transmembrane</keyword>
<sequence length="175" mass="18726">MAVPGMGRGNVGQGMGSLSLELEFPQSVATHDDYAEAQKAVDFLSDKGFPVENLMICGTDLKLIERVTGRRSWGSVIAGGALNGVFTGLLIGLLFSFFAEPGMLGPVFALGIGLAVVFNIIMSAISYAATGGRRDFNSITQTVPTRFEILCEHKHAARARELLMEMPGARAKLFE</sequence>
<feature type="transmembrane region" description="Helical" evidence="1">
    <location>
        <begin position="104"/>
        <end position="129"/>
    </location>
</feature>
<protein>
    <recommendedName>
        <fullName evidence="2">General stress protein 17M-like domain-containing protein</fullName>
    </recommendedName>
</protein>
<dbReference type="InterPro" id="IPR025889">
    <property type="entry name" value="GSP17M-like_dom"/>
</dbReference>
<dbReference type="Proteomes" id="UP000316196">
    <property type="component" value="Unassembled WGS sequence"/>
</dbReference>
<dbReference type="RefSeq" id="WP_425466955.1">
    <property type="nucleotide sequence ID" value="NZ_BAAAMD010000001.1"/>
</dbReference>
<keyword evidence="4" id="KW-1185">Reference proteome</keyword>
<organism evidence="3 4">
    <name type="scientific">Propioniferax innocua</name>
    <dbReference type="NCBI Taxonomy" id="1753"/>
    <lineage>
        <taxon>Bacteria</taxon>
        <taxon>Bacillati</taxon>
        <taxon>Actinomycetota</taxon>
        <taxon>Actinomycetes</taxon>
        <taxon>Propionibacteriales</taxon>
        <taxon>Propionibacteriaceae</taxon>
        <taxon>Propioniferax</taxon>
    </lineage>
</organism>
<evidence type="ECO:0000313" key="4">
    <source>
        <dbReference type="Proteomes" id="UP000316196"/>
    </source>
</evidence>
<dbReference type="AlphaFoldDB" id="A0A542ZRC4"/>
<feature type="domain" description="General stress protein 17M-like" evidence="2">
    <location>
        <begin position="26"/>
        <end position="96"/>
    </location>
</feature>
<comment type="caution">
    <text evidence="3">The sequence shown here is derived from an EMBL/GenBank/DDBJ whole genome shotgun (WGS) entry which is preliminary data.</text>
</comment>
<keyword evidence="1" id="KW-0472">Membrane</keyword>
<reference evidence="3 4" key="1">
    <citation type="submission" date="2019-06" db="EMBL/GenBank/DDBJ databases">
        <title>Sequencing the genomes of 1000 actinobacteria strains.</title>
        <authorList>
            <person name="Klenk H.-P."/>
        </authorList>
    </citation>
    <scope>NUCLEOTIDE SEQUENCE [LARGE SCALE GENOMIC DNA]</scope>
    <source>
        <strain evidence="3 4">DSM 8251</strain>
    </source>
</reference>
<proteinExistence type="predicted"/>
<name>A0A542ZRC4_9ACTN</name>
<feature type="transmembrane region" description="Helical" evidence="1">
    <location>
        <begin position="76"/>
        <end position="98"/>
    </location>
</feature>
<evidence type="ECO:0000313" key="3">
    <source>
        <dbReference type="EMBL" id="TQL62905.1"/>
    </source>
</evidence>
<gene>
    <name evidence="3" type="ORF">FB460_0697</name>
</gene>
<dbReference type="Pfam" id="PF11181">
    <property type="entry name" value="YflT"/>
    <property type="match status" value="1"/>
</dbReference>
<keyword evidence="1" id="KW-1133">Transmembrane helix</keyword>
<evidence type="ECO:0000259" key="2">
    <source>
        <dbReference type="Pfam" id="PF11181"/>
    </source>
</evidence>
<accession>A0A542ZRC4</accession>